<dbReference type="Proteomes" id="UP000559653">
    <property type="component" value="Unassembled WGS sequence"/>
</dbReference>
<evidence type="ECO:0000313" key="1">
    <source>
        <dbReference type="EMBL" id="MBA4451649.1"/>
    </source>
</evidence>
<dbReference type="EMBL" id="JACEMZ010000001">
    <property type="protein sequence ID" value="MBA4451649.1"/>
    <property type="molecule type" value="Genomic_DNA"/>
</dbReference>
<accession>A0AC60VWA1</accession>
<gene>
    <name evidence="1" type="ORF">H2B03_00500</name>
</gene>
<evidence type="ECO:0000313" key="2">
    <source>
        <dbReference type="Proteomes" id="UP000559653"/>
    </source>
</evidence>
<comment type="caution">
    <text evidence="1">The sequence shown here is derived from an EMBL/GenBank/DDBJ whole genome shotgun (WGS) entry which is preliminary data.</text>
</comment>
<sequence>MKKIEAIIKRSSYTIIADKLNTMGYTIIDKRNLEDSKIFDKQHGSKVGGSVGVKTIPLSKIELVVTEKDARKVIDLISKKSGFTSSKVGKIFVSEMEEVLEIDTLESTQDLEIEEVKFPPKPKIKRSRLVPLQKYTLLRLQTVYDENYETLVSDHRIKSFSDFVNHCIMGYLPSFEKQLKHPTVVYGNNFREF</sequence>
<organism evidence="1 2">
    <name type="scientific">Candidatus Nitrosomaritimum aestuariumsis</name>
    <dbReference type="NCBI Taxonomy" id="3342354"/>
    <lineage>
        <taxon>Archaea</taxon>
        <taxon>Nitrososphaerota</taxon>
        <taxon>Nitrososphaeria</taxon>
        <taxon>Nitrosopumilales</taxon>
        <taxon>Nitrosopumilaceae</taxon>
        <taxon>Candidatus Nitrosomaritimum</taxon>
    </lineage>
</organism>
<proteinExistence type="predicted"/>
<name>A0AC60VWA1_9ARCH</name>
<protein>
    <submittedName>
        <fullName evidence="1">P-II family nitrogen regulator</fullName>
    </submittedName>
</protein>
<reference evidence="1 2" key="1">
    <citation type="journal article" date="2020" name="Appl. Environ. Microbiol.">
        <title>Genomic Characteristics of a Novel Species of Ammonia-Oxidizing Archaea from the Jiulong River Estuary.</title>
        <authorList>
            <person name="Zou D."/>
            <person name="Wan R."/>
            <person name="Han L."/>
            <person name="Xu M.N."/>
            <person name="Liu Y."/>
            <person name="Liu H."/>
            <person name="Kao S.J."/>
            <person name="Li M."/>
        </authorList>
    </citation>
    <scope>NUCLEOTIDE SEQUENCE [LARGE SCALE GENOMIC DNA]</scope>
    <source>
        <strain evidence="1">W1bin1</strain>
    </source>
</reference>